<evidence type="ECO:0000313" key="3">
    <source>
        <dbReference type="Proteomes" id="UP001279860"/>
    </source>
</evidence>
<keyword evidence="1" id="KW-1133">Transmembrane helix</keyword>
<protein>
    <submittedName>
        <fullName evidence="2">PilN domain-containing protein</fullName>
    </submittedName>
</protein>
<evidence type="ECO:0000313" key="2">
    <source>
        <dbReference type="EMBL" id="MDW6091658.1"/>
    </source>
</evidence>
<dbReference type="EMBL" id="JAWRCP010000001">
    <property type="protein sequence ID" value="MDW6091658.1"/>
    <property type="molecule type" value="Genomic_DNA"/>
</dbReference>
<dbReference type="InterPro" id="IPR007813">
    <property type="entry name" value="PilN"/>
</dbReference>
<evidence type="ECO:0000256" key="1">
    <source>
        <dbReference type="SAM" id="Phobius"/>
    </source>
</evidence>
<accession>A0ABU4IRU0</accession>
<comment type="caution">
    <text evidence="2">The sequence shown here is derived from an EMBL/GenBank/DDBJ whole genome shotgun (WGS) entry which is preliminary data.</text>
</comment>
<dbReference type="PANTHER" id="PTHR40278">
    <property type="entry name" value="DNA UTILIZATION PROTEIN HOFN"/>
    <property type="match status" value="1"/>
</dbReference>
<proteinExistence type="predicted"/>
<sequence>MLHELNLMDWRQSQLYRRQRFLYGLWLFGGGLWLAMQSLIYFEWHQQQTRWQQSELQVNSQLSEQQKRLREWEVRRQHAQQNQSKLALAEQWIAHSQLPRRLMSLFVSVIPDGIYLEDIRLTEQQVVLRGFSRHPTAMNRLIHQLRQAPLIRQLDILSMTDEAPQWGSQFNTFQLRLWMVVNSGTDSTLAIEPDVTLEPDVVIDAMSKQELANVH</sequence>
<dbReference type="Proteomes" id="UP001279860">
    <property type="component" value="Unassembled WGS sequence"/>
</dbReference>
<feature type="transmembrane region" description="Helical" evidence="1">
    <location>
        <begin position="21"/>
        <end position="42"/>
    </location>
</feature>
<dbReference type="PANTHER" id="PTHR40278:SF1">
    <property type="entry name" value="DNA UTILIZATION PROTEIN HOFN"/>
    <property type="match status" value="1"/>
</dbReference>
<organism evidence="2 3">
    <name type="scientific">Vibrio rhizosphaerae</name>
    <dbReference type="NCBI Taxonomy" id="398736"/>
    <lineage>
        <taxon>Bacteria</taxon>
        <taxon>Pseudomonadati</taxon>
        <taxon>Pseudomonadota</taxon>
        <taxon>Gammaproteobacteria</taxon>
        <taxon>Vibrionales</taxon>
        <taxon>Vibrionaceae</taxon>
        <taxon>Vibrio</taxon>
    </lineage>
</organism>
<reference evidence="2 3" key="1">
    <citation type="submission" date="2023-11" db="EMBL/GenBank/DDBJ databases">
        <title>Plant-associative lifestyle of Vibrio porteresiae and its evolutionary dynamics.</title>
        <authorList>
            <person name="Rameshkumar N."/>
            <person name="Kirti K."/>
        </authorList>
    </citation>
    <scope>NUCLEOTIDE SEQUENCE [LARGE SCALE GENOMIC DNA]</scope>
    <source>
        <strain evidence="2 3">MSSRF7</strain>
    </source>
</reference>
<name>A0ABU4IRU0_9VIBR</name>
<gene>
    <name evidence="2" type="ORF">SBX64_03705</name>
</gene>
<keyword evidence="3" id="KW-1185">Reference proteome</keyword>
<keyword evidence="1" id="KW-0472">Membrane</keyword>
<dbReference type="RefSeq" id="WP_318584365.1">
    <property type="nucleotide sequence ID" value="NZ_JAWRCP010000001.1"/>
</dbReference>
<dbReference type="InterPro" id="IPR052534">
    <property type="entry name" value="Extracell_DNA_Util/SecSys_Comp"/>
</dbReference>
<keyword evidence="1" id="KW-0812">Transmembrane</keyword>
<dbReference type="Pfam" id="PF05137">
    <property type="entry name" value="PilN"/>
    <property type="match status" value="1"/>
</dbReference>